<proteinExistence type="predicted"/>
<sequence length="230" mass="25259">LQSAMLALPGEIDGIEHGSLYRSATEIAAVGGDLYDLFELEHGKVGIVIGDVSGKGLGASTLTTVAKNTIRAYAHHEDSPAKVLEKTNDIILKASGVEDFVTIFFGILDIRTGMLRYSSGGHPPPILKREGGDTFFLKTNSPLVGVFKNSRFVDEKELLNKQDLLLCYTDGLIETRCRGELYGDERLLRLTKSTEYKTPKNIPEKILSDVLSFCQQKLSDDVVLLAIKRT</sequence>
<dbReference type="InterPro" id="IPR052016">
    <property type="entry name" value="Bact_Sigma-Reg"/>
</dbReference>
<accession>A0A0F8WJI8</accession>
<dbReference type="PANTHER" id="PTHR43156:SF2">
    <property type="entry name" value="STAGE II SPORULATION PROTEIN E"/>
    <property type="match status" value="1"/>
</dbReference>
<feature type="non-terminal residue" evidence="3">
    <location>
        <position position="1"/>
    </location>
</feature>
<reference evidence="3" key="1">
    <citation type="journal article" date="2015" name="Nature">
        <title>Complex archaea that bridge the gap between prokaryotes and eukaryotes.</title>
        <authorList>
            <person name="Spang A."/>
            <person name="Saw J.H."/>
            <person name="Jorgensen S.L."/>
            <person name="Zaremba-Niedzwiedzka K."/>
            <person name="Martijn J."/>
            <person name="Lind A.E."/>
            <person name="van Eijk R."/>
            <person name="Schleper C."/>
            <person name="Guy L."/>
            <person name="Ettema T.J."/>
        </authorList>
    </citation>
    <scope>NUCLEOTIDE SEQUENCE</scope>
</reference>
<dbReference type="InterPro" id="IPR001932">
    <property type="entry name" value="PPM-type_phosphatase-like_dom"/>
</dbReference>
<evidence type="ECO:0000256" key="1">
    <source>
        <dbReference type="ARBA" id="ARBA00022801"/>
    </source>
</evidence>
<dbReference type="EMBL" id="LAZR01064799">
    <property type="protein sequence ID" value="KKK56823.1"/>
    <property type="molecule type" value="Genomic_DNA"/>
</dbReference>
<organism evidence="3">
    <name type="scientific">marine sediment metagenome</name>
    <dbReference type="NCBI Taxonomy" id="412755"/>
    <lineage>
        <taxon>unclassified sequences</taxon>
        <taxon>metagenomes</taxon>
        <taxon>ecological metagenomes</taxon>
    </lineage>
</organism>
<protein>
    <recommendedName>
        <fullName evidence="2">PPM-type phosphatase domain-containing protein</fullName>
    </recommendedName>
</protein>
<gene>
    <name evidence="3" type="ORF">LCGC14_3060650</name>
</gene>
<dbReference type="GO" id="GO:0016791">
    <property type="term" value="F:phosphatase activity"/>
    <property type="evidence" value="ECO:0007669"/>
    <property type="project" value="TreeGrafter"/>
</dbReference>
<keyword evidence="1" id="KW-0378">Hydrolase</keyword>
<comment type="caution">
    <text evidence="3">The sequence shown here is derived from an EMBL/GenBank/DDBJ whole genome shotgun (WGS) entry which is preliminary data.</text>
</comment>
<dbReference type="PANTHER" id="PTHR43156">
    <property type="entry name" value="STAGE II SPORULATION PROTEIN E-RELATED"/>
    <property type="match status" value="1"/>
</dbReference>
<name>A0A0F8WJI8_9ZZZZ</name>
<evidence type="ECO:0000259" key="2">
    <source>
        <dbReference type="SMART" id="SM00331"/>
    </source>
</evidence>
<dbReference type="InterPro" id="IPR036457">
    <property type="entry name" value="PPM-type-like_dom_sf"/>
</dbReference>
<feature type="domain" description="PPM-type phosphatase" evidence="2">
    <location>
        <begin position="15"/>
        <end position="229"/>
    </location>
</feature>
<dbReference type="SMART" id="SM00331">
    <property type="entry name" value="PP2C_SIG"/>
    <property type="match status" value="1"/>
</dbReference>
<evidence type="ECO:0000313" key="3">
    <source>
        <dbReference type="EMBL" id="KKK56823.1"/>
    </source>
</evidence>
<dbReference type="Gene3D" id="3.60.40.10">
    <property type="entry name" value="PPM-type phosphatase domain"/>
    <property type="match status" value="1"/>
</dbReference>
<dbReference type="Pfam" id="PF07228">
    <property type="entry name" value="SpoIIE"/>
    <property type="match status" value="1"/>
</dbReference>
<dbReference type="AlphaFoldDB" id="A0A0F8WJI8"/>